<dbReference type="Proteomes" id="UP000010809">
    <property type="component" value="Chromosome"/>
</dbReference>
<proteinExistence type="predicted"/>
<evidence type="ECO:0000313" key="1">
    <source>
        <dbReference type="EMBL" id="AGA32644.1"/>
    </source>
</evidence>
<dbReference type="KEGG" id="tni:TVNIR_0957"/>
<evidence type="ECO:0000313" key="2">
    <source>
        <dbReference type="Proteomes" id="UP000010809"/>
    </source>
</evidence>
<dbReference type="PATRIC" id="fig|1255043.3.peg.963"/>
<organism evidence="1 2">
    <name type="scientific">Thioalkalivibrio nitratireducens (strain DSM 14787 / UNIQEM 213 / ALEN2)</name>
    <dbReference type="NCBI Taxonomy" id="1255043"/>
    <lineage>
        <taxon>Bacteria</taxon>
        <taxon>Pseudomonadati</taxon>
        <taxon>Pseudomonadota</taxon>
        <taxon>Gammaproteobacteria</taxon>
        <taxon>Chromatiales</taxon>
        <taxon>Ectothiorhodospiraceae</taxon>
        <taxon>Thioalkalivibrio</taxon>
    </lineage>
</organism>
<protein>
    <submittedName>
        <fullName evidence="1">Uncharacterized protein</fullName>
    </submittedName>
</protein>
<gene>
    <name evidence="1" type="ordered locus">TVNIR_0957</name>
</gene>
<name>L0DSQ2_THIND</name>
<dbReference type="STRING" id="1255043.TVNIR_0957"/>
<dbReference type="AlphaFoldDB" id="L0DSQ2"/>
<sequence>MMTDSFQWFVDWLAYGVLGLSAETRFGTALCFFVMDIRRSSSCWS</sequence>
<keyword evidence="2" id="KW-1185">Reference proteome</keyword>
<reference evidence="1" key="1">
    <citation type="submission" date="2015-12" db="EMBL/GenBank/DDBJ databases">
        <authorList>
            <person name="Tikhonova T.V."/>
            <person name="Pavlov A.R."/>
            <person name="Beletsky A.V."/>
            <person name="Mardanov A.V."/>
            <person name="Sorokin D.Y."/>
            <person name="Ravin N.V."/>
            <person name="Popov V.O."/>
        </authorList>
    </citation>
    <scope>NUCLEOTIDE SEQUENCE</scope>
    <source>
        <strain evidence="1">DSM 14787</strain>
    </source>
</reference>
<dbReference type="HOGENOM" id="CLU_3206413_0_0_6"/>
<accession>L0DSQ2</accession>
<dbReference type="EMBL" id="CP003989">
    <property type="protein sequence ID" value="AGA32644.1"/>
    <property type="molecule type" value="Genomic_DNA"/>
</dbReference>